<dbReference type="InterPro" id="IPR025486">
    <property type="entry name" value="DUF4378"/>
</dbReference>
<dbReference type="OMA" id="CDICAAM"/>
<dbReference type="Gramene" id="OQU86318">
    <property type="protein sequence ID" value="OQU86318"/>
    <property type="gene ID" value="SORBI_3003G071700"/>
</dbReference>
<reference evidence="3" key="2">
    <citation type="submission" date="2017-02" db="EMBL/GenBank/DDBJ databases">
        <title>WGS assembly of Sorghum bicolor.</title>
        <authorList>
            <person name="Paterson A."/>
            <person name="Mullet J."/>
            <person name="Bowers J."/>
            <person name="Bruggmann R."/>
            <person name="Dubchak I."/>
            <person name="Grimwood J."/>
            <person name="Gundlach H."/>
            <person name="Haberer G."/>
            <person name="Hellsten U."/>
            <person name="Mitros T."/>
            <person name="Poliakov A."/>
            <person name="Schmutz J."/>
            <person name="Spannagl M."/>
            <person name="Tang H."/>
            <person name="Wang X."/>
            <person name="Wicker T."/>
            <person name="Bharti A."/>
            <person name="Chapman J."/>
            <person name="Feltus F."/>
            <person name="Gowik U."/>
            <person name="Grigoriev I."/>
            <person name="Lyons E."/>
            <person name="Maher C."/>
            <person name="Martis M."/>
            <person name="Narechania A."/>
            <person name="Otillar R."/>
            <person name="Penning B."/>
            <person name="Salamov A."/>
            <person name="Wang Y."/>
            <person name="Zhang L."/>
            <person name="Carpita N."/>
            <person name="Freeling M."/>
            <person name="Gingle A."/>
            <person name="Hash C."/>
            <person name="Keller B."/>
            <person name="Klein P."/>
            <person name="Kresovich S."/>
            <person name="Mccann M."/>
            <person name="Ming R."/>
            <person name="Peterson D."/>
            <person name="Rahman M."/>
            <person name="Ware D."/>
            <person name="Westhoff P."/>
            <person name="Mayer K."/>
            <person name="Messing J."/>
            <person name="Sims D."/>
            <person name="Jenkins J."/>
            <person name="Shu S."/>
            <person name="Rokhsar D."/>
        </authorList>
    </citation>
    <scope>NUCLEOTIDE SEQUENCE</scope>
</reference>
<dbReference type="ExpressionAtlas" id="A0A1W0VVZ9">
    <property type="expression patterns" value="baseline and differential"/>
</dbReference>
<feature type="region of interest" description="Disordered" evidence="1">
    <location>
        <begin position="39"/>
        <end position="94"/>
    </location>
</feature>
<dbReference type="InParanoid" id="A0A1W0VVZ9"/>
<sequence length="746" mass="84036">MAQLLHNQDSAFYGKELHGCRWGILQFFGFRRRLRSPKMLSDKKHGQEKNSRGSRRRSHCYAPLTNEDSGILDDNKNTEVTKKQKASKRKSGKASLRSLILRKLYGKEGQKEKMLPVAPKLLRTISIHYLESNEYVLDGESTSSGDGSSHSTKLSMQNATDMNLHHATSSIPDGCDSDLSSSLLLKRDDIRMKRKSHRSISMDGILHKVPYGQKVSGDVISEGLPRSASASYDRDGVKPYFGTATKRHVNQGFRRSRSLSESWENYSRLLDSISSNESKRILTNSKSTRDHSLDGPRVITSLQRTSEAFRSQGFDKHDENLVTAEDALEPHVQEKTDINIIVEVVKDESSLDMVAGVSENPALPDECVDDKTEEDTCTAPSPSEVDISEEQTLSCGQIPSSEVELYDIQEEHAETYDDDQIHSSTQADACSTSSEVDIPEEHAKTYDDDQIHSSTQADAYTSLSSKEFTISEEHTPISHDSQMHSFQISKPIEGTFCVPYPSHEFEADISLSCEQETESPMSVLDVAFSDDPDLPVKRTLLDDTLLNPRILHLNDADASTGTSIVQESDFDGLQVDPRQEIEFNYVKDIFKKSSFSNEILFDEWHSQNITALQQVDCQHYEAAAASFDFTDMSADQLLLFDLTNEALLDIYKKYSVSKSRFSWFSSLDRPKPVGNRVLNELWSRVSYHLDERSWSSIEVDTILSNDLAKSDPWTNFPRDADHLGNKLADFVFDKLLTELVLQLAEF</sequence>
<dbReference type="EMBL" id="CM000762">
    <property type="protein sequence ID" value="OQU86318.1"/>
    <property type="molecule type" value="Genomic_DNA"/>
</dbReference>
<evidence type="ECO:0000256" key="1">
    <source>
        <dbReference type="SAM" id="MobiDB-lite"/>
    </source>
</evidence>
<feature type="compositionally biased region" description="Basic residues" evidence="1">
    <location>
        <begin position="83"/>
        <end position="92"/>
    </location>
</feature>
<accession>A0A1W0VVZ9</accession>
<dbReference type="eggNOG" id="ENOG502QQYR">
    <property type="taxonomic scope" value="Eukaryota"/>
</dbReference>
<feature type="compositionally biased region" description="Polar residues" evidence="1">
    <location>
        <begin position="422"/>
        <end position="435"/>
    </location>
</feature>
<dbReference type="Pfam" id="PF14309">
    <property type="entry name" value="DUF4378"/>
    <property type="match status" value="1"/>
</dbReference>
<feature type="region of interest" description="Disordered" evidence="1">
    <location>
        <begin position="415"/>
        <end position="435"/>
    </location>
</feature>
<gene>
    <name evidence="3" type="ORF">SORBI_3003G071700</name>
</gene>
<evidence type="ECO:0000313" key="3">
    <source>
        <dbReference type="EMBL" id="OQU86318.1"/>
    </source>
</evidence>
<proteinExistence type="predicted"/>
<dbReference type="Proteomes" id="UP000000768">
    <property type="component" value="Chromosome 3"/>
</dbReference>
<evidence type="ECO:0000259" key="2">
    <source>
        <dbReference type="Pfam" id="PF14309"/>
    </source>
</evidence>
<dbReference type="FunCoup" id="A0A1W0VVZ9">
    <property type="interactions" value="373"/>
</dbReference>
<dbReference type="OrthoDB" id="758104at2759"/>
<reference evidence="3 4" key="1">
    <citation type="journal article" date="2009" name="Nature">
        <title>The Sorghum bicolor genome and the diversification of grasses.</title>
        <authorList>
            <person name="Paterson A.H."/>
            <person name="Bowers J.E."/>
            <person name="Bruggmann R."/>
            <person name="Dubchak I."/>
            <person name="Grimwood J."/>
            <person name="Gundlach H."/>
            <person name="Haberer G."/>
            <person name="Hellsten U."/>
            <person name="Mitros T."/>
            <person name="Poliakov A."/>
            <person name="Schmutz J."/>
            <person name="Spannagl M."/>
            <person name="Tang H."/>
            <person name="Wang X."/>
            <person name="Wicker T."/>
            <person name="Bharti A.K."/>
            <person name="Chapman J."/>
            <person name="Feltus F.A."/>
            <person name="Gowik U."/>
            <person name="Grigoriev I.V."/>
            <person name="Lyons E."/>
            <person name="Maher C.A."/>
            <person name="Martis M."/>
            <person name="Narechania A."/>
            <person name="Otillar R.P."/>
            <person name="Penning B.W."/>
            <person name="Salamov A.A."/>
            <person name="Wang Y."/>
            <person name="Zhang L."/>
            <person name="Carpita N.C."/>
            <person name="Freeling M."/>
            <person name="Gingle A.R."/>
            <person name="Hash C.T."/>
            <person name="Keller B."/>
            <person name="Klein P."/>
            <person name="Kresovich S."/>
            <person name="McCann M.C."/>
            <person name="Ming R."/>
            <person name="Peterson D.G."/>
            <person name="Mehboob-ur-Rahman"/>
            <person name="Ware D."/>
            <person name="Westhoff P."/>
            <person name="Mayer K.F."/>
            <person name="Messing J."/>
            <person name="Rokhsar D.S."/>
        </authorList>
    </citation>
    <scope>NUCLEOTIDE SEQUENCE [LARGE SCALE GENOMIC DNA]</scope>
    <source>
        <strain evidence="4">cv. BTx623</strain>
    </source>
</reference>
<dbReference type="EMBL" id="CM000762">
    <property type="protein sequence ID" value="OQU86316.1"/>
    <property type="molecule type" value="Genomic_DNA"/>
</dbReference>
<dbReference type="PANTHER" id="PTHR47071">
    <property type="entry name" value="PROTEIN TRM32"/>
    <property type="match status" value="1"/>
</dbReference>
<feature type="domain" description="DUF4378" evidence="2">
    <location>
        <begin position="582"/>
        <end position="738"/>
    </location>
</feature>
<feature type="region of interest" description="Disordered" evidence="1">
    <location>
        <begin position="368"/>
        <end position="392"/>
    </location>
</feature>
<organism evidence="3 4">
    <name type="scientific">Sorghum bicolor</name>
    <name type="common">Sorghum</name>
    <name type="synonym">Sorghum vulgare</name>
    <dbReference type="NCBI Taxonomy" id="4558"/>
    <lineage>
        <taxon>Eukaryota</taxon>
        <taxon>Viridiplantae</taxon>
        <taxon>Streptophyta</taxon>
        <taxon>Embryophyta</taxon>
        <taxon>Tracheophyta</taxon>
        <taxon>Spermatophyta</taxon>
        <taxon>Magnoliopsida</taxon>
        <taxon>Liliopsida</taxon>
        <taxon>Poales</taxon>
        <taxon>Poaceae</taxon>
        <taxon>PACMAD clade</taxon>
        <taxon>Panicoideae</taxon>
        <taxon>Andropogonodae</taxon>
        <taxon>Andropogoneae</taxon>
        <taxon>Sorghinae</taxon>
        <taxon>Sorghum</taxon>
    </lineage>
</organism>
<reference evidence="4" key="3">
    <citation type="journal article" date="2018" name="Plant J.">
        <title>The Sorghum bicolor reference genome: improved assembly, gene annotations, a transcriptome atlas, and signatures of genome organization.</title>
        <authorList>
            <person name="McCormick R.F."/>
            <person name="Truong S.K."/>
            <person name="Sreedasyam A."/>
            <person name="Jenkins J."/>
            <person name="Shu S."/>
            <person name="Sims D."/>
            <person name="Kennedy M."/>
            <person name="Amirebrahimi M."/>
            <person name="Weers B.D."/>
            <person name="McKinley B."/>
            <person name="Mattison A."/>
            <person name="Morishige D.T."/>
            <person name="Grimwood J."/>
            <person name="Schmutz J."/>
            <person name="Mullet J.E."/>
        </authorList>
    </citation>
    <scope>NUCLEOTIDE SEQUENCE [LARGE SCALE GENOMIC DNA]</scope>
    <source>
        <strain evidence="4">cv. BTx623</strain>
    </source>
</reference>
<dbReference type="Gramene" id="OQU86316">
    <property type="protein sequence ID" value="OQU86316"/>
    <property type="gene ID" value="SORBI_3003G071700"/>
</dbReference>
<dbReference type="AlphaFoldDB" id="A0A1W0VVZ9"/>
<feature type="compositionally biased region" description="Basic and acidic residues" evidence="1">
    <location>
        <begin position="73"/>
        <end position="82"/>
    </location>
</feature>
<feature type="compositionally biased region" description="Basic and acidic residues" evidence="1">
    <location>
        <begin position="40"/>
        <end position="51"/>
    </location>
</feature>
<keyword evidence="4" id="KW-1185">Reference proteome</keyword>
<evidence type="ECO:0000313" key="4">
    <source>
        <dbReference type="Proteomes" id="UP000000768"/>
    </source>
</evidence>
<name>A0A1W0VVZ9_SORBI</name>
<dbReference type="PANTHER" id="PTHR47071:SF12">
    <property type="entry name" value="OS01G0149900 PROTEIN"/>
    <property type="match status" value="1"/>
</dbReference>
<protein>
    <recommendedName>
        <fullName evidence="2">DUF4378 domain-containing protein</fullName>
    </recommendedName>
</protein>
<dbReference type="InterPro" id="IPR044257">
    <property type="entry name" value="TRM32-like"/>
</dbReference>